<gene>
    <name evidence="2" type="ORF">ODE01S_20470</name>
</gene>
<feature type="chain" id="PRO_5021886187" description="Lipoprotein" evidence="1">
    <location>
        <begin position="24"/>
        <end position="222"/>
    </location>
</feature>
<protein>
    <recommendedName>
        <fullName evidence="4">Lipoprotein</fullName>
    </recommendedName>
</protein>
<keyword evidence="1" id="KW-0732">Signal</keyword>
<evidence type="ECO:0000313" key="2">
    <source>
        <dbReference type="EMBL" id="GEM90613.1"/>
    </source>
</evidence>
<dbReference type="Proteomes" id="UP000321827">
    <property type="component" value="Unassembled WGS sequence"/>
</dbReference>
<name>A0A511RLS8_9DEIN</name>
<evidence type="ECO:0000313" key="3">
    <source>
        <dbReference type="Proteomes" id="UP000321827"/>
    </source>
</evidence>
<feature type="signal peptide" evidence="1">
    <location>
        <begin position="1"/>
        <end position="23"/>
    </location>
</feature>
<dbReference type="Gene3D" id="2.40.360.20">
    <property type="match status" value="1"/>
</dbReference>
<organism evidence="2 3">
    <name type="scientific">Oceanithermus desulfurans NBRC 100063</name>
    <dbReference type="NCBI Taxonomy" id="1227550"/>
    <lineage>
        <taxon>Bacteria</taxon>
        <taxon>Thermotogati</taxon>
        <taxon>Deinococcota</taxon>
        <taxon>Deinococci</taxon>
        <taxon>Thermales</taxon>
        <taxon>Thermaceae</taxon>
        <taxon>Oceanithermus</taxon>
    </lineage>
</organism>
<reference evidence="2 3" key="1">
    <citation type="submission" date="2019-07" db="EMBL/GenBank/DDBJ databases">
        <title>Whole genome shotgun sequence of Oceanithermus desulfurans NBRC 100063.</title>
        <authorList>
            <person name="Hosoyama A."/>
            <person name="Uohara A."/>
            <person name="Ohji S."/>
            <person name="Ichikawa N."/>
        </authorList>
    </citation>
    <scope>NUCLEOTIDE SEQUENCE [LARGE SCALE GENOMIC DNA]</scope>
    <source>
        <strain evidence="2 3">NBRC 100063</strain>
    </source>
</reference>
<dbReference type="AlphaFoldDB" id="A0A511RLS8"/>
<dbReference type="OrthoDB" id="25148at2"/>
<proteinExistence type="predicted"/>
<evidence type="ECO:0000256" key="1">
    <source>
        <dbReference type="SAM" id="SignalP"/>
    </source>
</evidence>
<comment type="caution">
    <text evidence="2">The sequence shown here is derived from an EMBL/GenBank/DDBJ whole genome shotgun (WGS) entry which is preliminary data.</text>
</comment>
<evidence type="ECO:0008006" key="4">
    <source>
        <dbReference type="Google" id="ProtNLM"/>
    </source>
</evidence>
<accession>A0A511RLS8</accession>
<dbReference type="PROSITE" id="PS51257">
    <property type="entry name" value="PROKAR_LIPOPROTEIN"/>
    <property type="match status" value="1"/>
</dbReference>
<sequence length="222" mass="25326">MPMKRLTFVLALLVLVAACTPQTQTPAPEPFAREQGPVEFYPHNIGLYWVYLPQTDPPDYPSFKLSVLGPGQWDQEPATQMRFVGRGQERVYFRRFSEAGVELLGFKEQITLTRVSFDPPMLEYPPEELLRPGYRWGGRTVTQSVFLLPTGAQEQATLQLEYSYEVKGKSRVEVPAGLFEAFVIELTVTDEKGNQTVQEIWFVPHVGEVRTREGLVLIEKNF</sequence>
<dbReference type="EMBL" id="BJXN01000016">
    <property type="protein sequence ID" value="GEM90613.1"/>
    <property type="molecule type" value="Genomic_DNA"/>
</dbReference>